<gene>
    <name evidence="1" type="ORF">E1B28_009588</name>
</gene>
<sequence length="475" mass="54053">MAFFSPAPLPSFTNVPRNILHLPTELILRIFLDLLLETGSSASLVPCLFTCATFYNILIGEPVLWTRLCANIDTVNLSPDRRNIRSYWPRLHVALRLSQTLPFSFVIDLDTDHPDLTRIAPEHLYALTFAILESDQAFMRCQELIIRSSEWQNMCDIMEPLTSAISVFPVLERIELLFVPPLPTPNKHPAGDRYFLSLLDADAAENDVVLADELKEYSEQNLPNLREVVLHAIPFDWQTFSPAQLISLQVLNIPGPEFQPSCGELKQVLLLNSTTLTRLTLGTWAVAAIRVGMVQQRYTLPVLTELRFTIKNYLDFVGLVETLNVPNLKRLAIKDDCHRFHCLEKAVEVGEFTPAAANQLRRISLDGYAVMMNYWPLEQVTDLDLCCVIFYEMDGNLISLLRPSYDKEETWEGGLPLATRFFYKFSSLVSLELWKVDATTLEAINFPPRRYNASTGLFDDILPVFPLLPSRLQMT</sequence>
<dbReference type="SUPFAM" id="SSF81383">
    <property type="entry name" value="F-box domain"/>
    <property type="match status" value="1"/>
</dbReference>
<organism evidence="1 2">
    <name type="scientific">Marasmius oreades</name>
    <name type="common">fairy-ring Marasmius</name>
    <dbReference type="NCBI Taxonomy" id="181124"/>
    <lineage>
        <taxon>Eukaryota</taxon>
        <taxon>Fungi</taxon>
        <taxon>Dikarya</taxon>
        <taxon>Basidiomycota</taxon>
        <taxon>Agaricomycotina</taxon>
        <taxon>Agaricomycetes</taxon>
        <taxon>Agaricomycetidae</taxon>
        <taxon>Agaricales</taxon>
        <taxon>Marasmiineae</taxon>
        <taxon>Marasmiaceae</taxon>
        <taxon>Marasmius</taxon>
    </lineage>
</organism>
<dbReference type="AlphaFoldDB" id="A0A9P7RVC9"/>
<dbReference type="EMBL" id="CM032186">
    <property type="protein sequence ID" value="KAG7090474.1"/>
    <property type="molecule type" value="Genomic_DNA"/>
</dbReference>
<dbReference type="Proteomes" id="UP001049176">
    <property type="component" value="Chromosome 6"/>
</dbReference>
<keyword evidence="2" id="KW-1185">Reference proteome</keyword>
<evidence type="ECO:0000313" key="1">
    <source>
        <dbReference type="EMBL" id="KAG7090474.1"/>
    </source>
</evidence>
<dbReference type="KEGG" id="more:E1B28_009588"/>
<protein>
    <recommendedName>
        <fullName evidence="3">F-box domain-containing protein</fullName>
    </recommendedName>
</protein>
<comment type="caution">
    <text evidence="1">The sequence shown here is derived from an EMBL/GenBank/DDBJ whole genome shotgun (WGS) entry which is preliminary data.</text>
</comment>
<evidence type="ECO:0000313" key="2">
    <source>
        <dbReference type="Proteomes" id="UP001049176"/>
    </source>
</evidence>
<dbReference type="GeneID" id="66078664"/>
<name>A0A9P7RVC9_9AGAR</name>
<dbReference type="RefSeq" id="XP_043006944.1">
    <property type="nucleotide sequence ID" value="XM_043154489.1"/>
</dbReference>
<evidence type="ECO:0008006" key="3">
    <source>
        <dbReference type="Google" id="ProtNLM"/>
    </source>
</evidence>
<dbReference type="InterPro" id="IPR036047">
    <property type="entry name" value="F-box-like_dom_sf"/>
</dbReference>
<reference evidence="1" key="1">
    <citation type="journal article" date="2021" name="Genome Biol. Evol.">
        <title>The assembled and annotated genome of the fairy-ring fungus Marasmius oreades.</title>
        <authorList>
            <person name="Hiltunen M."/>
            <person name="Ament-Velasquez S.L."/>
            <person name="Johannesson H."/>
        </authorList>
    </citation>
    <scope>NUCLEOTIDE SEQUENCE</scope>
    <source>
        <strain evidence="1">03SP1</strain>
    </source>
</reference>
<proteinExistence type="predicted"/>
<dbReference type="OrthoDB" id="3246221at2759"/>
<accession>A0A9P7RVC9</accession>